<evidence type="ECO:0008006" key="3">
    <source>
        <dbReference type="Google" id="ProtNLM"/>
    </source>
</evidence>
<dbReference type="EMBL" id="LAHC01000163">
    <property type="protein sequence ID" value="PHJ87199.1"/>
    <property type="molecule type" value="Genomic_DNA"/>
</dbReference>
<dbReference type="RefSeq" id="WP_099072425.1">
    <property type="nucleotide sequence ID" value="NZ_LAHC01000163.1"/>
</dbReference>
<proteinExistence type="predicted"/>
<sequence>MKLPKIFGRSYSSPDPFPEKVFVNDKGWPSPYAGLPGYDSNGLPQWEYSDMPPAMLGRGFDIEAYIDDILYGTYGEQNFINLFYCVPEIFAPVHEIASRVSDAIWELRKVRKSGGKHDDETIYTDAAFNRLFSNPNPLQPFKDFIYMAVCYELLTGKSFIYANRPAILPNEWRSTVNWWVLPAQNVIIDHKQGVNTYAATDVKDFVSRYRVTDNGAMRDFEPDKVLPLVRLSLQFGNDIRKTRSPLSGAGKAIKNLLLVYAARGAIYFKQGPQGIFVSAKTDEDGTVPLTSTEKANFLADLQANYGVTHGRGLYAVSNQAMNYLQVGSSIQDLLPFDETQTDAVAIYAALRVPRHLVPTKDQSTFSNANADLKSFYSDVIIPMAQRYAEAFTNFFNLEAERKYINADFSHVDILQENKKERADVDKINTTTNILAWQNGIKTLNDCLVASGADESTNPLYGLYIFDMTPEQLETVKNALNLKSVAANSSQDNQEESTNTQQNNS</sequence>
<gene>
    <name evidence="1" type="ORF">VF04_35060</name>
</gene>
<reference evidence="1 2" key="1">
    <citation type="submission" date="2015-02" db="EMBL/GenBank/DDBJ databases">
        <title>Nostoc linckia genome annotation.</title>
        <authorList>
            <person name="Zhou Z."/>
        </authorList>
    </citation>
    <scope>NUCLEOTIDE SEQUENCE [LARGE SCALE GENOMIC DNA]</scope>
    <source>
        <strain evidence="2">z7</strain>
    </source>
</reference>
<evidence type="ECO:0000313" key="2">
    <source>
        <dbReference type="Proteomes" id="UP000222523"/>
    </source>
</evidence>
<organism evidence="1 2">
    <name type="scientific">Nostoc linckia z7</name>
    <dbReference type="NCBI Taxonomy" id="1628745"/>
    <lineage>
        <taxon>Bacteria</taxon>
        <taxon>Bacillati</taxon>
        <taxon>Cyanobacteriota</taxon>
        <taxon>Cyanophyceae</taxon>
        <taxon>Nostocales</taxon>
        <taxon>Nostocaceae</taxon>
        <taxon>Nostoc</taxon>
    </lineage>
</organism>
<keyword evidence="2" id="KW-1185">Reference proteome</keyword>
<evidence type="ECO:0000313" key="1">
    <source>
        <dbReference type="EMBL" id="PHJ87199.1"/>
    </source>
</evidence>
<dbReference type="Proteomes" id="UP000222523">
    <property type="component" value="Unassembled WGS sequence"/>
</dbReference>
<dbReference type="Pfam" id="PF04860">
    <property type="entry name" value="Phage_portal"/>
    <property type="match status" value="1"/>
</dbReference>
<dbReference type="InterPro" id="IPR006944">
    <property type="entry name" value="Phage/GTA_portal"/>
</dbReference>
<name>A0ABX4KBZ9_NOSLI</name>
<accession>A0ABX4KBZ9</accession>
<protein>
    <recommendedName>
        <fullName evidence="3">Portal protein</fullName>
    </recommendedName>
</protein>
<comment type="caution">
    <text evidence="1">The sequence shown here is derived from an EMBL/GenBank/DDBJ whole genome shotgun (WGS) entry which is preliminary data.</text>
</comment>